<evidence type="ECO:0000313" key="1">
    <source>
        <dbReference type="Proteomes" id="UP000095284"/>
    </source>
</evidence>
<protein>
    <submittedName>
        <fullName evidence="2">Secreted protein</fullName>
    </submittedName>
</protein>
<dbReference type="Proteomes" id="UP000095284">
    <property type="component" value="Unplaced"/>
</dbReference>
<dbReference type="AlphaFoldDB" id="A0A1I7RLY3"/>
<dbReference type="WBParaSite" id="BXY_0171800.1">
    <property type="protein sequence ID" value="BXY_0171800.1"/>
    <property type="gene ID" value="BXY_0171800"/>
</dbReference>
<evidence type="ECO:0000313" key="2">
    <source>
        <dbReference type="WBParaSite" id="BXY_0171800.1"/>
    </source>
</evidence>
<name>A0A1I7RLY3_BURXY</name>
<proteinExistence type="predicted"/>
<accession>A0A1I7RLY3</accession>
<reference evidence="2" key="1">
    <citation type="submission" date="2016-11" db="UniProtKB">
        <authorList>
            <consortium name="WormBaseParasite"/>
        </authorList>
    </citation>
    <scope>IDENTIFICATION</scope>
</reference>
<organism evidence="1 2">
    <name type="scientific">Bursaphelenchus xylophilus</name>
    <name type="common">Pinewood nematode worm</name>
    <name type="synonym">Aphelenchoides xylophilus</name>
    <dbReference type="NCBI Taxonomy" id="6326"/>
    <lineage>
        <taxon>Eukaryota</taxon>
        <taxon>Metazoa</taxon>
        <taxon>Ecdysozoa</taxon>
        <taxon>Nematoda</taxon>
        <taxon>Chromadorea</taxon>
        <taxon>Rhabditida</taxon>
        <taxon>Tylenchina</taxon>
        <taxon>Tylenchomorpha</taxon>
        <taxon>Aphelenchoidea</taxon>
        <taxon>Aphelenchoididae</taxon>
        <taxon>Bursaphelenchus</taxon>
    </lineage>
</organism>
<sequence>MFTVLVRGFRTGFARQLGPWLQCNAFSTKKMVITRWEPGLQLEGTWRVFKALVCRNSSDFPLLSCVKDVAQNNRLLGLCCLGHGDCGVPSVRRNDLQRH</sequence>